<evidence type="ECO:0000313" key="1">
    <source>
        <dbReference type="EMBL" id="CRY96570.1"/>
    </source>
</evidence>
<reference evidence="1" key="1">
    <citation type="submission" date="2015-06" db="EMBL/GenBank/DDBJ databases">
        <authorList>
            <person name="Joergensen T."/>
        </authorList>
    </citation>
    <scope>NUCLEOTIDE SEQUENCE</scope>
    <source>
        <strain evidence="1">RGFK1146</strain>
    </source>
</reference>
<proteinExistence type="predicted"/>
<accession>A0A0H5Q544</accession>
<name>A0A0H5Q544_9ZZZZ</name>
<reference evidence="1" key="2">
    <citation type="submission" date="2015-07" db="EMBL/GenBank/DDBJ databases">
        <title>Plasmids, circular viruses and viroids from rat gut.</title>
        <authorList>
            <person name="Jorgensen T.J."/>
            <person name="Hansen M.A."/>
            <person name="Xu Z."/>
            <person name="Tabak M.A."/>
            <person name="Sorensen S.J."/>
            <person name="Hansen L.H."/>
        </authorList>
    </citation>
    <scope>NUCLEOTIDE SEQUENCE</scope>
    <source>
        <strain evidence="1">RGFK1146</strain>
    </source>
</reference>
<organism evidence="1">
    <name type="scientific">uncultured prokaryote</name>
    <dbReference type="NCBI Taxonomy" id="198431"/>
    <lineage>
        <taxon>unclassified sequences</taxon>
        <taxon>environmental samples</taxon>
    </lineage>
</organism>
<dbReference type="AlphaFoldDB" id="A0A0H5Q544"/>
<dbReference type="EMBL" id="LN853726">
    <property type="protein sequence ID" value="CRY96570.1"/>
    <property type="molecule type" value="Genomic_DNA"/>
</dbReference>
<protein>
    <submittedName>
        <fullName evidence="1">Uncharacterized protein</fullName>
    </submittedName>
</protein>
<sequence>MIAQRICDRCSAPAVALVGYPGGGEPLAACQDCYGPLVVALATVAVANGWDRA</sequence>